<dbReference type="RefSeq" id="WP_007651502.1">
    <property type="nucleotide sequence ID" value="NZ_ANLA01000024.1"/>
</dbReference>
<dbReference type="AlphaFoldDB" id="M7MWK6"/>
<dbReference type="GeneID" id="98642463"/>
<accession>M7MWK6</accession>
<dbReference type="GO" id="GO:0032259">
    <property type="term" value="P:methylation"/>
    <property type="evidence" value="ECO:0007669"/>
    <property type="project" value="UniProtKB-KW"/>
</dbReference>
<dbReference type="PATRIC" id="fig|1137281.3.peg.2646"/>
<organism evidence="2 3">
    <name type="scientific">Xanthomarina gelatinilytica</name>
    <dbReference type="NCBI Taxonomy" id="1137281"/>
    <lineage>
        <taxon>Bacteria</taxon>
        <taxon>Pseudomonadati</taxon>
        <taxon>Bacteroidota</taxon>
        <taxon>Flavobacteriia</taxon>
        <taxon>Flavobacteriales</taxon>
        <taxon>Flavobacteriaceae</taxon>
        <taxon>Xanthomarina</taxon>
    </lineage>
</organism>
<feature type="transmembrane region" description="Helical" evidence="1">
    <location>
        <begin position="31"/>
        <end position="53"/>
    </location>
</feature>
<keyword evidence="3" id="KW-1185">Reference proteome</keyword>
<reference evidence="2 3" key="1">
    <citation type="submission" date="2012-12" db="EMBL/GenBank/DDBJ databases">
        <title>Genome assembly of Formosa sp. AK20.</title>
        <authorList>
            <person name="Kumar R."/>
            <person name="Khatri I."/>
            <person name="Vaidya B."/>
            <person name="Subramanian S."/>
            <person name="Pinnaka A."/>
        </authorList>
    </citation>
    <scope>NUCLEOTIDE SEQUENCE [LARGE SCALE GENOMIC DNA]</scope>
    <source>
        <strain evidence="2 3">AK20</strain>
    </source>
</reference>
<sequence>MNKTKKFLIKSIYLLPLGFFLWMLPNRFNTSDIGISIVAGLIIALLIVFWNLFEYEKFNEILYNDFLESQHSVSIKNTEENWNDLKNKLNLQIAKIKKIRESENHIEYQIDQKITDSILRIEKKNDNIIVTIKRKHLNFIPDMAENYGILKKLIKEKTTANNV</sequence>
<evidence type="ECO:0000313" key="2">
    <source>
        <dbReference type="EMBL" id="EMQ93879.1"/>
    </source>
</evidence>
<protein>
    <submittedName>
        <fullName evidence="2">Glycine cleavage system aminomethyltransferase T</fullName>
    </submittedName>
</protein>
<keyword evidence="2" id="KW-0808">Transferase</keyword>
<name>M7MWK6_9FLAO</name>
<evidence type="ECO:0000313" key="3">
    <source>
        <dbReference type="Proteomes" id="UP000012024"/>
    </source>
</evidence>
<dbReference type="EMBL" id="ANLA01000024">
    <property type="protein sequence ID" value="EMQ93879.1"/>
    <property type="molecule type" value="Genomic_DNA"/>
</dbReference>
<keyword evidence="1" id="KW-1133">Transmembrane helix</keyword>
<gene>
    <name evidence="2" type="ORF">D778_01289</name>
</gene>
<keyword evidence="1" id="KW-0472">Membrane</keyword>
<keyword evidence="2" id="KW-0489">Methyltransferase</keyword>
<dbReference type="OrthoDB" id="1178555at2"/>
<comment type="caution">
    <text evidence="2">The sequence shown here is derived from an EMBL/GenBank/DDBJ whole genome shotgun (WGS) entry which is preliminary data.</text>
</comment>
<evidence type="ECO:0000256" key="1">
    <source>
        <dbReference type="SAM" id="Phobius"/>
    </source>
</evidence>
<feature type="transmembrane region" description="Helical" evidence="1">
    <location>
        <begin position="7"/>
        <end position="25"/>
    </location>
</feature>
<dbReference type="GO" id="GO:0008168">
    <property type="term" value="F:methyltransferase activity"/>
    <property type="evidence" value="ECO:0007669"/>
    <property type="project" value="UniProtKB-KW"/>
</dbReference>
<proteinExistence type="predicted"/>
<keyword evidence="1" id="KW-0812">Transmembrane</keyword>
<dbReference type="Proteomes" id="UP000012024">
    <property type="component" value="Unassembled WGS sequence"/>
</dbReference>